<keyword evidence="15" id="KW-1185">Reference proteome</keyword>
<dbReference type="Pfam" id="PF00069">
    <property type="entry name" value="Pkinase"/>
    <property type="match status" value="1"/>
</dbReference>
<evidence type="ECO:0000256" key="5">
    <source>
        <dbReference type="ARBA" id="ARBA00022741"/>
    </source>
</evidence>
<evidence type="ECO:0000259" key="13">
    <source>
        <dbReference type="PROSITE" id="PS50011"/>
    </source>
</evidence>
<sequence length="319" mass="35701">SALTIRASGAELAKESGRLRRCIPEGVLPAKWQAHLKLEFNLSLSHFLLLGPPMYDELAAAGNQDEEESVQTQEDSQSTQPTQTKNELVWGYLNPCVSQLLELIYLLRETTAIGVGRNDENHIVLPGYKISNFHAIIRWNGEESNESLITIEDMSSNGTFINGVKIGKGKKRLLKDGDEVAFGVSKVSRDEEGLYDYRYIFRDLVSGVIKRELYNSYDMSVELGKGSFATVYKALHISSGEWVAVKVIHETKRHTGSAAPDNGQSREITIMQTLRHPNICLLREVFWNANGSIDLVLELSELMLNLLFVFSSLLIRALT</sequence>
<dbReference type="SUPFAM" id="SSF49879">
    <property type="entry name" value="SMAD/FHA domain"/>
    <property type="match status" value="1"/>
</dbReference>
<keyword evidence="3" id="KW-0723">Serine/threonine-protein kinase</keyword>
<dbReference type="PANTHER" id="PTHR43895">
    <property type="entry name" value="CALCIUM/CALMODULIN-DEPENDENT PROTEIN KINASE KINASE-RELATED"/>
    <property type="match status" value="1"/>
</dbReference>
<accession>A0AAD6U0M4</accession>
<keyword evidence="7 10" id="KW-0067">ATP-binding</keyword>
<dbReference type="EMBL" id="JARJCN010000039">
    <property type="protein sequence ID" value="KAJ7084079.1"/>
    <property type="molecule type" value="Genomic_DNA"/>
</dbReference>
<dbReference type="SMART" id="SM00240">
    <property type="entry name" value="FHA"/>
    <property type="match status" value="1"/>
</dbReference>
<name>A0AAD6U0M4_9AGAR</name>
<dbReference type="InterPro" id="IPR017441">
    <property type="entry name" value="Protein_kinase_ATP_BS"/>
</dbReference>
<dbReference type="PROSITE" id="PS00107">
    <property type="entry name" value="PROTEIN_KINASE_ATP"/>
    <property type="match status" value="1"/>
</dbReference>
<dbReference type="Gene3D" id="3.30.200.20">
    <property type="entry name" value="Phosphorylase Kinase, domain 1"/>
    <property type="match status" value="1"/>
</dbReference>
<dbReference type="PROSITE" id="PS50006">
    <property type="entry name" value="FHA_DOMAIN"/>
    <property type="match status" value="1"/>
</dbReference>
<evidence type="ECO:0000256" key="9">
    <source>
        <dbReference type="ARBA" id="ARBA00048679"/>
    </source>
</evidence>
<reference evidence="14" key="1">
    <citation type="submission" date="2023-03" db="EMBL/GenBank/DDBJ databases">
        <title>Massive genome expansion in bonnet fungi (Mycena s.s.) driven by repeated elements and novel gene families across ecological guilds.</title>
        <authorList>
            <consortium name="Lawrence Berkeley National Laboratory"/>
            <person name="Harder C.B."/>
            <person name="Miyauchi S."/>
            <person name="Viragh M."/>
            <person name="Kuo A."/>
            <person name="Thoen E."/>
            <person name="Andreopoulos B."/>
            <person name="Lu D."/>
            <person name="Skrede I."/>
            <person name="Drula E."/>
            <person name="Henrissat B."/>
            <person name="Morin E."/>
            <person name="Kohler A."/>
            <person name="Barry K."/>
            <person name="LaButti K."/>
            <person name="Morin E."/>
            <person name="Salamov A."/>
            <person name="Lipzen A."/>
            <person name="Mereny Z."/>
            <person name="Hegedus B."/>
            <person name="Baldrian P."/>
            <person name="Stursova M."/>
            <person name="Weitz H."/>
            <person name="Taylor A."/>
            <person name="Grigoriev I.V."/>
            <person name="Nagy L.G."/>
            <person name="Martin F."/>
            <person name="Kauserud H."/>
        </authorList>
    </citation>
    <scope>NUCLEOTIDE SEQUENCE</scope>
    <source>
        <strain evidence="14">CBHHK173m</strain>
    </source>
</reference>
<dbReference type="Gene3D" id="2.60.200.20">
    <property type="match status" value="1"/>
</dbReference>
<dbReference type="GO" id="GO:0004674">
    <property type="term" value="F:protein serine/threonine kinase activity"/>
    <property type="evidence" value="ECO:0007669"/>
    <property type="project" value="UniProtKB-KW"/>
</dbReference>
<keyword evidence="5 10" id="KW-0547">Nucleotide-binding</keyword>
<dbReference type="InterPro" id="IPR000253">
    <property type="entry name" value="FHA_dom"/>
</dbReference>
<comment type="catalytic activity">
    <reaction evidence="8">
        <text>L-threonyl-[protein] + ATP = O-phospho-L-threonyl-[protein] + ADP + H(+)</text>
        <dbReference type="Rhea" id="RHEA:46608"/>
        <dbReference type="Rhea" id="RHEA-COMP:11060"/>
        <dbReference type="Rhea" id="RHEA-COMP:11605"/>
        <dbReference type="ChEBI" id="CHEBI:15378"/>
        <dbReference type="ChEBI" id="CHEBI:30013"/>
        <dbReference type="ChEBI" id="CHEBI:30616"/>
        <dbReference type="ChEBI" id="CHEBI:61977"/>
        <dbReference type="ChEBI" id="CHEBI:456216"/>
        <dbReference type="EC" id="2.7.11.1"/>
    </reaction>
</comment>
<feature type="domain" description="Protein kinase" evidence="13">
    <location>
        <begin position="217"/>
        <end position="319"/>
    </location>
</feature>
<dbReference type="EC" id="2.7.11.1" evidence="2"/>
<evidence type="ECO:0000256" key="2">
    <source>
        <dbReference type="ARBA" id="ARBA00012513"/>
    </source>
</evidence>
<dbReference type="SUPFAM" id="SSF56112">
    <property type="entry name" value="Protein kinase-like (PK-like)"/>
    <property type="match status" value="1"/>
</dbReference>
<feature type="region of interest" description="Disordered" evidence="11">
    <location>
        <begin position="62"/>
        <end position="84"/>
    </location>
</feature>
<dbReference type="InterPro" id="IPR008984">
    <property type="entry name" value="SMAD_FHA_dom_sf"/>
</dbReference>
<evidence type="ECO:0000256" key="8">
    <source>
        <dbReference type="ARBA" id="ARBA00047899"/>
    </source>
</evidence>
<evidence type="ECO:0000256" key="11">
    <source>
        <dbReference type="SAM" id="MobiDB-lite"/>
    </source>
</evidence>
<proteinExistence type="inferred from homology"/>
<dbReference type="Pfam" id="PF00498">
    <property type="entry name" value="FHA"/>
    <property type="match status" value="1"/>
</dbReference>
<feature type="compositionally biased region" description="Polar residues" evidence="11">
    <location>
        <begin position="70"/>
        <end position="84"/>
    </location>
</feature>
<dbReference type="InterPro" id="IPR011009">
    <property type="entry name" value="Kinase-like_dom_sf"/>
</dbReference>
<evidence type="ECO:0000313" key="14">
    <source>
        <dbReference type="EMBL" id="KAJ7084079.1"/>
    </source>
</evidence>
<dbReference type="GO" id="GO:0007165">
    <property type="term" value="P:signal transduction"/>
    <property type="evidence" value="ECO:0007669"/>
    <property type="project" value="TreeGrafter"/>
</dbReference>
<keyword evidence="6" id="KW-0418">Kinase</keyword>
<dbReference type="AlphaFoldDB" id="A0AAD6U0M4"/>
<evidence type="ECO:0000256" key="4">
    <source>
        <dbReference type="ARBA" id="ARBA00022679"/>
    </source>
</evidence>
<comment type="caution">
    <text evidence="14">The sequence shown here is derived from an EMBL/GenBank/DDBJ whole genome shotgun (WGS) entry which is preliminary data.</text>
</comment>
<evidence type="ECO:0000256" key="7">
    <source>
        <dbReference type="ARBA" id="ARBA00022840"/>
    </source>
</evidence>
<dbReference type="PROSITE" id="PS50011">
    <property type="entry name" value="PROTEIN_KINASE_DOM"/>
    <property type="match status" value="1"/>
</dbReference>
<evidence type="ECO:0000259" key="12">
    <source>
        <dbReference type="PROSITE" id="PS50006"/>
    </source>
</evidence>
<evidence type="ECO:0000256" key="6">
    <source>
        <dbReference type="ARBA" id="ARBA00022777"/>
    </source>
</evidence>
<organism evidence="14 15">
    <name type="scientific">Mycena belliarum</name>
    <dbReference type="NCBI Taxonomy" id="1033014"/>
    <lineage>
        <taxon>Eukaryota</taxon>
        <taxon>Fungi</taxon>
        <taxon>Dikarya</taxon>
        <taxon>Basidiomycota</taxon>
        <taxon>Agaricomycotina</taxon>
        <taxon>Agaricomycetes</taxon>
        <taxon>Agaricomycetidae</taxon>
        <taxon>Agaricales</taxon>
        <taxon>Marasmiineae</taxon>
        <taxon>Mycenaceae</taxon>
        <taxon>Mycena</taxon>
    </lineage>
</organism>
<dbReference type="GO" id="GO:0005524">
    <property type="term" value="F:ATP binding"/>
    <property type="evidence" value="ECO:0007669"/>
    <property type="project" value="UniProtKB-UniRule"/>
</dbReference>
<dbReference type="InterPro" id="IPR000719">
    <property type="entry name" value="Prot_kinase_dom"/>
</dbReference>
<evidence type="ECO:0000256" key="1">
    <source>
        <dbReference type="ARBA" id="ARBA00005575"/>
    </source>
</evidence>
<comment type="similarity">
    <text evidence="1">Belongs to the protein kinase superfamily. CAMK Ser/Thr protein kinase family. CHEK2 subfamily.</text>
</comment>
<keyword evidence="4" id="KW-0808">Transferase</keyword>
<gene>
    <name evidence="14" type="ORF">B0H15DRAFT_990803</name>
</gene>
<feature type="binding site" evidence="10">
    <location>
        <position position="246"/>
    </location>
    <ligand>
        <name>ATP</name>
        <dbReference type="ChEBI" id="CHEBI:30616"/>
    </ligand>
</feature>
<dbReference type="PANTHER" id="PTHR43895:SF32">
    <property type="entry name" value="SERINE_THREONINE-PROTEIN KINASE CHK1"/>
    <property type="match status" value="1"/>
</dbReference>
<evidence type="ECO:0000313" key="15">
    <source>
        <dbReference type="Proteomes" id="UP001222325"/>
    </source>
</evidence>
<protein>
    <recommendedName>
        <fullName evidence="2">non-specific serine/threonine protein kinase</fullName>
        <ecNumber evidence="2">2.7.11.1</ecNumber>
    </recommendedName>
</protein>
<dbReference type="Proteomes" id="UP001222325">
    <property type="component" value="Unassembled WGS sequence"/>
</dbReference>
<evidence type="ECO:0000256" key="10">
    <source>
        <dbReference type="PROSITE-ProRule" id="PRU10141"/>
    </source>
</evidence>
<feature type="domain" description="FHA" evidence="12">
    <location>
        <begin position="113"/>
        <end position="166"/>
    </location>
</feature>
<feature type="non-terminal residue" evidence="14">
    <location>
        <position position="1"/>
    </location>
</feature>
<evidence type="ECO:0000256" key="3">
    <source>
        <dbReference type="ARBA" id="ARBA00022527"/>
    </source>
</evidence>
<comment type="catalytic activity">
    <reaction evidence="9">
        <text>L-seryl-[protein] + ATP = O-phospho-L-seryl-[protein] + ADP + H(+)</text>
        <dbReference type="Rhea" id="RHEA:17989"/>
        <dbReference type="Rhea" id="RHEA-COMP:9863"/>
        <dbReference type="Rhea" id="RHEA-COMP:11604"/>
        <dbReference type="ChEBI" id="CHEBI:15378"/>
        <dbReference type="ChEBI" id="CHEBI:29999"/>
        <dbReference type="ChEBI" id="CHEBI:30616"/>
        <dbReference type="ChEBI" id="CHEBI:83421"/>
        <dbReference type="ChEBI" id="CHEBI:456216"/>
        <dbReference type="EC" id="2.7.11.1"/>
    </reaction>
</comment>